<dbReference type="InterPro" id="IPR002110">
    <property type="entry name" value="Ankyrin_rpt"/>
</dbReference>
<dbReference type="EMBL" id="BEZZ01000010">
    <property type="protein sequence ID" value="GCC22396.1"/>
    <property type="molecule type" value="Genomic_DNA"/>
</dbReference>
<feature type="repeat" description="ANK" evidence="3">
    <location>
        <begin position="286"/>
        <end position="318"/>
    </location>
</feature>
<feature type="repeat" description="ANK" evidence="3">
    <location>
        <begin position="81"/>
        <end position="113"/>
    </location>
</feature>
<organism evidence="6 7">
    <name type="scientific">Chiloscyllium punctatum</name>
    <name type="common">Brownbanded bambooshark</name>
    <name type="synonym">Hemiscyllium punctatum</name>
    <dbReference type="NCBI Taxonomy" id="137246"/>
    <lineage>
        <taxon>Eukaryota</taxon>
        <taxon>Metazoa</taxon>
        <taxon>Chordata</taxon>
        <taxon>Craniata</taxon>
        <taxon>Vertebrata</taxon>
        <taxon>Chondrichthyes</taxon>
        <taxon>Elasmobranchii</taxon>
        <taxon>Galeomorphii</taxon>
        <taxon>Galeoidea</taxon>
        <taxon>Orectolobiformes</taxon>
        <taxon>Hemiscylliidae</taxon>
        <taxon>Chiloscyllium</taxon>
    </lineage>
</organism>
<sequence>MPAVSAAVLATKKKSFASIHDAVKAGDVKELELMVKNGASINEVDPIHKFTPLQWAVHSDSLECLHWLLWHGADLTDVTSRGWTAAHIAAIRGHDACMQALGTNGANLTAKDDRGCTPLHLAAAHGHSYTLQTILRSGVDTNSTDKTGWKSVHYAAFHGRLGCLQLLVRWGADVSEVDRDGNLPVHLAAMEGHLHCFKFLVCHGDSMTEILGARNDQGETPKDLAKRFYKDNIVQYILAVEHERDHPVDQENLAFPAHVSAFKGDHETLRQLVESGVININERDDKGSTPMHKAAGQGHIGCLQWLIEMGADHHIRNDAGETPKDVAKRFSQLAAVNLLGGGIDDDSDEELSKDNLNFFRQHVIESSTDNQDNINLSGAQKKEARMRAYEKIEKFERLLEIAKSNYRQLGGMLEEDHLQQKEEKEAERVLQELQAQLEYERLRREKLECQLDDCRAEIGHLNQCLDKLKTSDGSVEETLEEPVKGKRKGKKKQVTNSGGVFVRRVPLTRTVPNPDHSDTPESFAIGTFKSVIKSRP</sequence>
<dbReference type="InterPro" id="IPR050776">
    <property type="entry name" value="Ank_Repeat/CDKN_Inhibitor"/>
</dbReference>
<evidence type="ECO:0000256" key="4">
    <source>
        <dbReference type="SAM" id="Coils"/>
    </source>
</evidence>
<dbReference type="Proteomes" id="UP000287033">
    <property type="component" value="Unassembled WGS sequence"/>
</dbReference>
<evidence type="ECO:0000256" key="3">
    <source>
        <dbReference type="PROSITE-ProRule" id="PRU00023"/>
    </source>
</evidence>
<feature type="coiled-coil region" evidence="4">
    <location>
        <begin position="385"/>
        <end position="457"/>
    </location>
</feature>
<dbReference type="PANTHER" id="PTHR24201:SF2">
    <property type="entry name" value="ANKYRIN REPEAT DOMAIN-CONTAINING PROTEIN 42"/>
    <property type="match status" value="1"/>
</dbReference>
<dbReference type="STRING" id="137246.A0A401RW72"/>
<dbReference type="Pfam" id="PF13637">
    <property type="entry name" value="Ank_4"/>
    <property type="match status" value="2"/>
</dbReference>
<dbReference type="PROSITE" id="PS50297">
    <property type="entry name" value="ANK_REP_REGION"/>
    <property type="match status" value="5"/>
</dbReference>
<feature type="repeat" description="ANK" evidence="3">
    <location>
        <begin position="147"/>
        <end position="179"/>
    </location>
</feature>
<dbReference type="SMART" id="SM00248">
    <property type="entry name" value="ANK"/>
    <property type="match status" value="8"/>
</dbReference>
<evidence type="ECO:0000256" key="1">
    <source>
        <dbReference type="ARBA" id="ARBA00022737"/>
    </source>
</evidence>
<dbReference type="PANTHER" id="PTHR24201">
    <property type="entry name" value="ANK_REP_REGION DOMAIN-CONTAINING PROTEIN"/>
    <property type="match status" value="1"/>
</dbReference>
<protein>
    <submittedName>
        <fullName evidence="6">Uncharacterized protein</fullName>
    </submittedName>
</protein>
<feature type="repeat" description="ANK" evidence="3">
    <location>
        <begin position="114"/>
        <end position="146"/>
    </location>
</feature>
<name>A0A401RW72_CHIPU</name>
<feature type="repeat" description="ANK" evidence="3">
    <location>
        <begin position="180"/>
        <end position="204"/>
    </location>
</feature>
<feature type="region of interest" description="Disordered" evidence="5">
    <location>
        <begin position="472"/>
        <end position="495"/>
    </location>
</feature>
<dbReference type="InterPro" id="IPR036770">
    <property type="entry name" value="Ankyrin_rpt-contain_sf"/>
</dbReference>
<dbReference type="Pfam" id="PF12796">
    <property type="entry name" value="Ank_2"/>
    <property type="match status" value="2"/>
</dbReference>
<dbReference type="SUPFAM" id="SSF48403">
    <property type="entry name" value="Ankyrin repeat"/>
    <property type="match status" value="1"/>
</dbReference>
<accession>A0A401RW72</accession>
<keyword evidence="7" id="KW-1185">Reference proteome</keyword>
<proteinExistence type="predicted"/>
<evidence type="ECO:0000256" key="5">
    <source>
        <dbReference type="SAM" id="MobiDB-lite"/>
    </source>
</evidence>
<comment type="caution">
    <text evidence="6">The sequence shown here is derived from an EMBL/GenBank/DDBJ whole genome shotgun (WGS) entry which is preliminary data.</text>
</comment>
<feature type="repeat" description="ANK" evidence="3">
    <location>
        <begin position="14"/>
        <end position="46"/>
    </location>
</feature>
<evidence type="ECO:0000313" key="7">
    <source>
        <dbReference type="Proteomes" id="UP000287033"/>
    </source>
</evidence>
<dbReference type="AlphaFoldDB" id="A0A401RW72"/>
<dbReference type="PRINTS" id="PR01415">
    <property type="entry name" value="ANKYRIN"/>
</dbReference>
<dbReference type="Gene3D" id="1.25.40.20">
    <property type="entry name" value="Ankyrin repeat-containing domain"/>
    <property type="match status" value="2"/>
</dbReference>
<keyword evidence="2 3" id="KW-0040">ANK repeat</keyword>
<keyword evidence="1" id="KW-0677">Repeat</keyword>
<evidence type="ECO:0000256" key="2">
    <source>
        <dbReference type="ARBA" id="ARBA00023043"/>
    </source>
</evidence>
<evidence type="ECO:0000313" key="6">
    <source>
        <dbReference type="EMBL" id="GCC22396.1"/>
    </source>
</evidence>
<dbReference type="PROSITE" id="PS50088">
    <property type="entry name" value="ANK_REPEAT"/>
    <property type="match status" value="6"/>
</dbReference>
<dbReference type="OMA" id="LVKWGAR"/>
<gene>
    <name evidence="6" type="ORF">chiPu_0000783</name>
</gene>
<dbReference type="OrthoDB" id="163438at2759"/>
<keyword evidence="4" id="KW-0175">Coiled coil</keyword>
<reference evidence="6 7" key="1">
    <citation type="journal article" date="2018" name="Nat. Ecol. Evol.">
        <title>Shark genomes provide insights into elasmobranch evolution and the origin of vertebrates.</title>
        <authorList>
            <person name="Hara Y"/>
            <person name="Yamaguchi K"/>
            <person name="Onimaru K"/>
            <person name="Kadota M"/>
            <person name="Koyanagi M"/>
            <person name="Keeley SD"/>
            <person name="Tatsumi K"/>
            <person name="Tanaka K"/>
            <person name="Motone F"/>
            <person name="Kageyama Y"/>
            <person name="Nozu R"/>
            <person name="Adachi N"/>
            <person name="Nishimura O"/>
            <person name="Nakagawa R"/>
            <person name="Tanegashima C"/>
            <person name="Kiyatake I"/>
            <person name="Matsumoto R"/>
            <person name="Murakumo K"/>
            <person name="Nishida K"/>
            <person name="Terakita A"/>
            <person name="Kuratani S"/>
            <person name="Sato K"/>
            <person name="Hyodo S Kuraku.S."/>
        </authorList>
    </citation>
    <scope>NUCLEOTIDE SEQUENCE [LARGE SCALE GENOMIC DNA]</scope>
</reference>